<protein>
    <submittedName>
        <fullName evidence="2">Uncharacterized protein</fullName>
    </submittedName>
</protein>
<dbReference type="InParanoid" id="A0A2J7RSF5"/>
<feature type="transmembrane region" description="Helical" evidence="1">
    <location>
        <begin position="82"/>
        <end position="102"/>
    </location>
</feature>
<organism evidence="2 3">
    <name type="scientific">Cryptotermes secundus</name>
    <dbReference type="NCBI Taxonomy" id="105785"/>
    <lineage>
        <taxon>Eukaryota</taxon>
        <taxon>Metazoa</taxon>
        <taxon>Ecdysozoa</taxon>
        <taxon>Arthropoda</taxon>
        <taxon>Hexapoda</taxon>
        <taxon>Insecta</taxon>
        <taxon>Pterygota</taxon>
        <taxon>Neoptera</taxon>
        <taxon>Polyneoptera</taxon>
        <taxon>Dictyoptera</taxon>
        <taxon>Blattodea</taxon>
        <taxon>Blattoidea</taxon>
        <taxon>Termitoidae</taxon>
        <taxon>Kalotermitidae</taxon>
        <taxon>Cryptotermitinae</taxon>
        <taxon>Cryptotermes</taxon>
    </lineage>
</organism>
<accession>A0A2J7RSF5</accession>
<feature type="transmembrane region" description="Helical" evidence="1">
    <location>
        <begin position="29"/>
        <end position="49"/>
    </location>
</feature>
<dbReference type="EMBL" id="NEVH01000258">
    <property type="protein sequence ID" value="PNF43776.1"/>
    <property type="molecule type" value="Genomic_DNA"/>
</dbReference>
<proteinExistence type="predicted"/>
<reference evidence="2 3" key="1">
    <citation type="submission" date="2017-12" db="EMBL/GenBank/DDBJ databases">
        <title>Hemimetabolous genomes reveal molecular basis of termite eusociality.</title>
        <authorList>
            <person name="Harrison M.C."/>
            <person name="Jongepier E."/>
            <person name="Robertson H.M."/>
            <person name="Arning N."/>
            <person name="Bitard-Feildel T."/>
            <person name="Chao H."/>
            <person name="Childers C.P."/>
            <person name="Dinh H."/>
            <person name="Doddapaneni H."/>
            <person name="Dugan S."/>
            <person name="Gowin J."/>
            <person name="Greiner C."/>
            <person name="Han Y."/>
            <person name="Hu H."/>
            <person name="Hughes D.S.T."/>
            <person name="Huylmans A.-K."/>
            <person name="Kemena C."/>
            <person name="Kremer L.P.M."/>
            <person name="Lee S.L."/>
            <person name="Lopez-Ezquerra A."/>
            <person name="Mallet L."/>
            <person name="Monroy-Kuhn J.M."/>
            <person name="Moser A."/>
            <person name="Murali S.C."/>
            <person name="Muzny D.M."/>
            <person name="Otani S."/>
            <person name="Piulachs M.-D."/>
            <person name="Poelchau M."/>
            <person name="Qu J."/>
            <person name="Schaub F."/>
            <person name="Wada-Katsumata A."/>
            <person name="Worley K.C."/>
            <person name="Xie Q."/>
            <person name="Ylla G."/>
            <person name="Poulsen M."/>
            <person name="Gibbs R.A."/>
            <person name="Schal C."/>
            <person name="Richards S."/>
            <person name="Belles X."/>
            <person name="Korb J."/>
            <person name="Bornberg-Bauer E."/>
        </authorList>
    </citation>
    <scope>NUCLEOTIDE SEQUENCE [LARGE SCALE GENOMIC DNA]</scope>
    <source>
        <tissue evidence="2">Whole body</tissue>
    </source>
</reference>
<keyword evidence="1" id="KW-1133">Transmembrane helix</keyword>
<comment type="caution">
    <text evidence="2">The sequence shown here is derived from an EMBL/GenBank/DDBJ whole genome shotgun (WGS) entry which is preliminary data.</text>
</comment>
<sequence>RSEWPRGLRHEPSTSAWTLGSWVRIPLEALIYVLLFCSCVVLYAGSGLVTGRSPVQGVLTTVYEFKLQNHHSRKSLSMSMSMSMSMSLSVSMSMSMSVGMNMSMSMSMNMSMSMSIRVSMSMSVSMSVSMSMSMSTRSET</sequence>
<keyword evidence="1" id="KW-0812">Transmembrane</keyword>
<evidence type="ECO:0000256" key="1">
    <source>
        <dbReference type="SAM" id="Phobius"/>
    </source>
</evidence>
<evidence type="ECO:0000313" key="3">
    <source>
        <dbReference type="Proteomes" id="UP000235965"/>
    </source>
</evidence>
<keyword evidence="1" id="KW-0472">Membrane</keyword>
<feature type="non-terminal residue" evidence="2">
    <location>
        <position position="1"/>
    </location>
</feature>
<keyword evidence="3" id="KW-1185">Reference proteome</keyword>
<dbReference type="AlphaFoldDB" id="A0A2J7RSF5"/>
<name>A0A2J7RSF5_9NEOP</name>
<dbReference type="Proteomes" id="UP000235965">
    <property type="component" value="Unassembled WGS sequence"/>
</dbReference>
<evidence type="ECO:0000313" key="2">
    <source>
        <dbReference type="EMBL" id="PNF43776.1"/>
    </source>
</evidence>
<gene>
    <name evidence="2" type="ORF">B7P43_G09759</name>
</gene>